<name>A0ABQ4KVF4_SIMTE</name>
<dbReference type="Proteomes" id="UP000680670">
    <property type="component" value="Unassembled WGS sequence"/>
</dbReference>
<sequence>MRASSFILYEIHVIGIKISMFKQKADNMLNNLWFVFFKIRTDTIVEINKENKIII</sequence>
<organism evidence="1 2">
    <name type="scientific">Siminovitchia terrae</name>
    <name type="common">Bacillus terrae</name>
    <dbReference type="NCBI Taxonomy" id="1914933"/>
    <lineage>
        <taxon>Bacteria</taxon>
        <taxon>Bacillati</taxon>
        <taxon>Bacillota</taxon>
        <taxon>Bacilli</taxon>
        <taxon>Bacillales</taxon>
        <taxon>Bacillaceae</taxon>
        <taxon>Siminovitchia</taxon>
    </lineage>
</organism>
<comment type="caution">
    <text evidence="1">The sequence shown here is derived from an EMBL/GenBank/DDBJ whole genome shotgun (WGS) entry which is preliminary data.</text>
</comment>
<protein>
    <submittedName>
        <fullName evidence="1">Uncharacterized protein</fullName>
    </submittedName>
</protein>
<reference evidence="1 2" key="1">
    <citation type="submission" date="2021-03" db="EMBL/GenBank/DDBJ databases">
        <title>Antimicrobial resistance genes in bacteria isolated from Japanese honey, and their potential for conferring macrolide and lincosamide resistance in the American foulbrood pathogen Paenibacillus larvae.</title>
        <authorList>
            <person name="Okamoto M."/>
            <person name="Kumagai M."/>
            <person name="Kanamori H."/>
            <person name="Takamatsu D."/>
        </authorList>
    </citation>
    <scope>NUCLEOTIDE SEQUENCE [LARGE SCALE GENOMIC DNA]</scope>
    <source>
        <strain evidence="1 2">J6TS1</strain>
    </source>
</reference>
<evidence type="ECO:0000313" key="2">
    <source>
        <dbReference type="Proteomes" id="UP000680670"/>
    </source>
</evidence>
<gene>
    <name evidence="1" type="ORF">J6TS1_18730</name>
</gene>
<dbReference type="EMBL" id="BORJ01000004">
    <property type="protein sequence ID" value="GIN96003.1"/>
    <property type="molecule type" value="Genomic_DNA"/>
</dbReference>
<accession>A0ABQ4KVF4</accession>
<keyword evidence="2" id="KW-1185">Reference proteome</keyword>
<evidence type="ECO:0000313" key="1">
    <source>
        <dbReference type="EMBL" id="GIN96003.1"/>
    </source>
</evidence>
<proteinExistence type="predicted"/>